<dbReference type="InterPro" id="IPR009739">
    <property type="entry name" value="LprI-like_N"/>
</dbReference>
<dbReference type="Pfam" id="PF07007">
    <property type="entry name" value="LprI"/>
    <property type="match status" value="1"/>
</dbReference>
<accession>A0AB38U5A7</accession>
<evidence type="ECO:0000313" key="4">
    <source>
        <dbReference type="Proteomes" id="UP001059745"/>
    </source>
</evidence>
<sequence>MKLIFGIDLKAAFLTCGLLLAWSGTYAADCDNPPGGLGLDSAQASYVCAEKTRKSSDVKLNQIYKRLLGAVKSDPDAGVDVKAEIISAQKAWIAFRDAECELSANISGGAQQWIMVNHSQCLAEQTDERAKSLQNYMDQVK</sequence>
<evidence type="ECO:0000256" key="1">
    <source>
        <dbReference type="SAM" id="SignalP"/>
    </source>
</evidence>
<name>A0AB38U5A7_BURGA</name>
<dbReference type="Proteomes" id="UP001059745">
    <property type="component" value="Chromosome 2"/>
</dbReference>
<feature type="chain" id="PRO_5044282557" evidence="1">
    <location>
        <begin position="28"/>
        <end position="141"/>
    </location>
</feature>
<protein>
    <submittedName>
        <fullName evidence="3">Lysozyme inhibitor LprI family protein</fullName>
    </submittedName>
</protein>
<proteinExistence type="predicted"/>
<evidence type="ECO:0000313" key="3">
    <source>
        <dbReference type="EMBL" id="UWX75052.1"/>
    </source>
</evidence>
<dbReference type="Gene3D" id="1.20.1270.180">
    <property type="match status" value="1"/>
</dbReference>
<keyword evidence="1" id="KW-0732">Signal</keyword>
<evidence type="ECO:0000259" key="2">
    <source>
        <dbReference type="Pfam" id="PF07007"/>
    </source>
</evidence>
<dbReference type="AlphaFoldDB" id="A0AB38U5A7"/>
<feature type="signal peptide" evidence="1">
    <location>
        <begin position="1"/>
        <end position="27"/>
    </location>
</feature>
<organism evidence="3 4">
    <name type="scientific">Burkholderia gladioli</name>
    <name type="common">Pseudomonas marginata</name>
    <name type="synonym">Phytomonas marginata</name>
    <dbReference type="NCBI Taxonomy" id="28095"/>
    <lineage>
        <taxon>Bacteria</taxon>
        <taxon>Pseudomonadati</taxon>
        <taxon>Pseudomonadota</taxon>
        <taxon>Betaproteobacteria</taxon>
        <taxon>Burkholderiales</taxon>
        <taxon>Burkholderiaceae</taxon>
        <taxon>Burkholderia</taxon>
    </lineage>
</organism>
<gene>
    <name evidence="3" type="ORF">NYZ96_26480</name>
</gene>
<dbReference type="RefSeq" id="WP_105851250.1">
    <property type="nucleotide sequence ID" value="NZ_CADEVX010000003.1"/>
</dbReference>
<feature type="domain" description="Lysozyme inhibitor LprI-like N-terminal" evidence="2">
    <location>
        <begin position="46"/>
        <end position="133"/>
    </location>
</feature>
<reference evidence="3" key="1">
    <citation type="submission" date="2022-09" db="EMBL/GenBank/DDBJ databases">
        <title>Genomic of Burkholderia gladioli.</title>
        <authorList>
            <person name="Wu H."/>
        </authorList>
    </citation>
    <scope>NUCLEOTIDE SEQUENCE</scope>
    <source>
        <strain evidence="3">ZN-S4</strain>
    </source>
</reference>
<dbReference type="EMBL" id="CP104215">
    <property type="protein sequence ID" value="UWX75052.1"/>
    <property type="molecule type" value="Genomic_DNA"/>
</dbReference>